<reference evidence="3" key="1">
    <citation type="submission" date="2025-08" db="UniProtKB">
        <authorList>
            <consortium name="Ensembl"/>
        </authorList>
    </citation>
    <scope>IDENTIFICATION</scope>
</reference>
<dbReference type="Pfam" id="PF00211">
    <property type="entry name" value="Guanylate_cyc"/>
    <property type="match status" value="1"/>
</dbReference>
<dbReference type="SMART" id="SM00044">
    <property type="entry name" value="CYCc"/>
    <property type="match status" value="1"/>
</dbReference>
<proteinExistence type="predicted"/>
<name>A0A8C6WWF0_9GOBI</name>
<evidence type="ECO:0000256" key="1">
    <source>
        <dbReference type="ARBA" id="ARBA00023239"/>
    </source>
</evidence>
<dbReference type="InterPro" id="IPR011644">
    <property type="entry name" value="Heme_NO-bd"/>
</dbReference>
<dbReference type="PANTHER" id="PTHR45655">
    <property type="entry name" value="GUANYLATE CYCLASE SOLUBLE SUBUNIT BETA-2"/>
    <property type="match status" value="1"/>
</dbReference>
<dbReference type="Gene3D" id="3.30.70.1230">
    <property type="entry name" value="Nucleotide cyclase"/>
    <property type="match status" value="1"/>
</dbReference>
<evidence type="ECO:0000313" key="4">
    <source>
        <dbReference type="Proteomes" id="UP000694523"/>
    </source>
</evidence>
<dbReference type="GO" id="GO:0008074">
    <property type="term" value="C:guanylate cyclase complex, soluble"/>
    <property type="evidence" value="ECO:0007669"/>
    <property type="project" value="TreeGrafter"/>
</dbReference>
<dbReference type="Gene3D" id="3.90.1520.10">
    <property type="entry name" value="H-NOX domain"/>
    <property type="match status" value="1"/>
</dbReference>
<keyword evidence="4" id="KW-1185">Reference proteome</keyword>
<dbReference type="GO" id="GO:0020037">
    <property type="term" value="F:heme binding"/>
    <property type="evidence" value="ECO:0007669"/>
    <property type="project" value="InterPro"/>
</dbReference>
<dbReference type="Proteomes" id="UP000694523">
    <property type="component" value="Unplaced"/>
</dbReference>
<sequence length="354" mass="39591">MEACLHMQVYSESVIPRIAKAASGVTGTPYNELMNSWGVYFLGFVGKYGYDRILKVLGRHVRDFVNGLDNLHEYLRFSYPKVQPPTFFCQEESATGVTLHYRSGNEPFAHVALSDGNSANAMESWGDGSRCLRLKGQMRYMPEWESIIFLGTPVMESLSAMFKTGLYINDLSMHDSSRDLVLAGTQQSEELKRALIQVFPDVTILFSDVVGFTRICSHITPLQVVSMLNTMYTLFDTLSEKHRVFKVETIGDAYMVVAGAPEKTKYHAHNICDMALDMTIAYFLIMSDEEKSLFDPCAAGIHSGMVVAGVVGHKMPRYGLHGDTVHTASAMESNGKVQPRINRNDAQILILRQF</sequence>
<reference evidence="3" key="2">
    <citation type="submission" date="2025-09" db="UniProtKB">
        <authorList>
            <consortium name="Ensembl"/>
        </authorList>
    </citation>
    <scope>IDENTIFICATION</scope>
</reference>
<evidence type="ECO:0000259" key="2">
    <source>
        <dbReference type="PROSITE" id="PS50125"/>
    </source>
</evidence>
<dbReference type="PANTHER" id="PTHR45655:SF10">
    <property type="entry name" value="SOLUBLE GUANYLATE CYCLASE 88E"/>
    <property type="match status" value="1"/>
</dbReference>
<accession>A0A8C6WWF0</accession>
<dbReference type="InterPro" id="IPR001054">
    <property type="entry name" value="A/G_cyclase"/>
</dbReference>
<dbReference type="AlphaFoldDB" id="A0A8C6WWF0"/>
<dbReference type="Ensembl" id="ENSNMLT00000041166.1">
    <property type="protein sequence ID" value="ENSNMLP00000036950.1"/>
    <property type="gene ID" value="ENSNMLG00000022900.1"/>
</dbReference>
<dbReference type="GO" id="GO:0005525">
    <property type="term" value="F:GTP binding"/>
    <property type="evidence" value="ECO:0007669"/>
    <property type="project" value="UniProtKB-KW"/>
</dbReference>
<dbReference type="SUPFAM" id="SSF111126">
    <property type="entry name" value="Ligand-binding domain in the NO signalling and Golgi transport"/>
    <property type="match status" value="1"/>
</dbReference>
<organism evidence="3 4">
    <name type="scientific">Neogobius melanostomus</name>
    <name type="common">round goby</name>
    <dbReference type="NCBI Taxonomy" id="47308"/>
    <lineage>
        <taxon>Eukaryota</taxon>
        <taxon>Metazoa</taxon>
        <taxon>Chordata</taxon>
        <taxon>Craniata</taxon>
        <taxon>Vertebrata</taxon>
        <taxon>Euteleostomi</taxon>
        <taxon>Actinopterygii</taxon>
        <taxon>Neopterygii</taxon>
        <taxon>Teleostei</taxon>
        <taxon>Neoteleostei</taxon>
        <taxon>Acanthomorphata</taxon>
        <taxon>Gobiaria</taxon>
        <taxon>Gobiiformes</taxon>
        <taxon>Gobioidei</taxon>
        <taxon>Gobiidae</taxon>
        <taxon>Benthophilinae</taxon>
        <taxon>Neogobiini</taxon>
        <taxon>Neogobius</taxon>
    </lineage>
</organism>
<dbReference type="CDD" id="cd07302">
    <property type="entry name" value="CHD"/>
    <property type="match status" value="1"/>
</dbReference>
<dbReference type="InterPro" id="IPR024096">
    <property type="entry name" value="NO_sig/Golgi_transp_ligand-bd"/>
</dbReference>
<dbReference type="InterPro" id="IPR038158">
    <property type="entry name" value="H-NOX_domain_sf"/>
</dbReference>
<dbReference type="GO" id="GO:0004383">
    <property type="term" value="F:guanylate cyclase activity"/>
    <property type="evidence" value="ECO:0007669"/>
    <property type="project" value="UniProtKB-EC"/>
</dbReference>
<dbReference type="InterPro" id="IPR029787">
    <property type="entry name" value="Nucleotide_cyclase"/>
</dbReference>
<dbReference type="Pfam" id="PF07700">
    <property type="entry name" value="HNOB"/>
    <property type="match status" value="1"/>
</dbReference>
<dbReference type="GO" id="GO:0070482">
    <property type="term" value="P:response to oxygen levels"/>
    <property type="evidence" value="ECO:0007669"/>
    <property type="project" value="TreeGrafter"/>
</dbReference>
<dbReference type="GO" id="GO:0038060">
    <property type="term" value="P:nitric oxide-cGMP-mediated signaling"/>
    <property type="evidence" value="ECO:0007669"/>
    <property type="project" value="TreeGrafter"/>
</dbReference>
<feature type="domain" description="Guanylate cyclase" evidence="2">
    <location>
        <begin position="203"/>
        <end position="332"/>
    </location>
</feature>
<dbReference type="SUPFAM" id="SSF55073">
    <property type="entry name" value="Nucleotide cyclase"/>
    <property type="match status" value="1"/>
</dbReference>
<protein>
    <recommendedName>
        <fullName evidence="2">Guanylate cyclase domain-containing protein</fullName>
    </recommendedName>
</protein>
<keyword evidence="1" id="KW-0456">Lyase</keyword>
<evidence type="ECO:0000313" key="3">
    <source>
        <dbReference type="Ensembl" id="ENSNMLP00000036950.1"/>
    </source>
</evidence>
<dbReference type="PROSITE" id="PS50125">
    <property type="entry name" value="GUANYLATE_CYCLASE_2"/>
    <property type="match status" value="1"/>
</dbReference>